<evidence type="ECO:0000256" key="6">
    <source>
        <dbReference type="ARBA" id="ARBA00023136"/>
    </source>
</evidence>
<gene>
    <name evidence="8" type="ORF">EVA_08201</name>
</gene>
<feature type="transmembrane region" description="Helical" evidence="7">
    <location>
        <begin position="207"/>
        <end position="226"/>
    </location>
</feature>
<feature type="transmembrane region" description="Helical" evidence="7">
    <location>
        <begin position="283"/>
        <end position="300"/>
    </location>
</feature>
<dbReference type="EMBL" id="AMCI01002076">
    <property type="protein sequence ID" value="EJX03692.1"/>
    <property type="molecule type" value="Genomic_DNA"/>
</dbReference>
<dbReference type="GO" id="GO:0016780">
    <property type="term" value="F:phosphotransferase activity, for other substituted phosphate groups"/>
    <property type="evidence" value="ECO:0007669"/>
    <property type="project" value="InterPro"/>
</dbReference>
<proteinExistence type="predicted"/>
<feature type="transmembrane region" description="Helical" evidence="7">
    <location>
        <begin position="153"/>
        <end position="171"/>
    </location>
</feature>
<dbReference type="PANTHER" id="PTHR22926">
    <property type="entry name" value="PHOSPHO-N-ACETYLMURAMOYL-PENTAPEPTIDE-TRANSFERASE"/>
    <property type="match status" value="1"/>
</dbReference>
<keyword evidence="5 7" id="KW-1133">Transmembrane helix</keyword>
<feature type="transmembrane region" description="Helical" evidence="7">
    <location>
        <begin position="306"/>
        <end position="324"/>
    </location>
</feature>
<keyword evidence="6 7" id="KW-0472">Membrane</keyword>
<evidence type="ECO:0000256" key="5">
    <source>
        <dbReference type="ARBA" id="ARBA00022989"/>
    </source>
</evidence>
<organism evidence="8">
    <name type="scientific">gut metagenome</name>
    <dbReference type="NCBI Taxonomy" id="749906"/>
    <lineage>
        <taxon>unclassified sequences</taxon>
        <taxon>metagenomes</taxon>
        <taxon>organismal metagenomes</taxon>
    </lineage>
</organism>
<dbReference type="GO" id="GO:0071555">
    <property type="term" value="P:cell wall organization"/>
    <property type="evidence" value="ECO:0007669"/>
    <property type="project" value="TreeGrafter"/>
</dbReference>
<evidence type="ECO:0000256" key="4">
    <source>
        <dbReference type="ARBA" id="ARBA00022692"/>
    </source>
</evidence>
<feature type="transmembrane region" description="Helical" evidence="7">
    <location>
        <begin position="232"/>
        <end position="253"/>
    </location>
</feature>
<name>J9G8X8_9ZZZZ</name>
<evidence type="ECO:0000256" key="1">
    <source>
        <dbReference type="ARBA" id="ARBA00004651"/>
    </source>
</evidence>
<protein>
    <submittedName>
        <fullName evidence="8">Glycosyl transferase, family 4</fullName>
    </submittedName>
</protein>
<dbReference type="InterPro" id="IPR000715">
    <property type="entry name" value="Glycosyl_transferase_4"/>
</dbReference>
<feature type="transmembrane region" description="Helical" evidence="7">
    <location>
        <begin position="52"/>
        <end position="72"/>
    </location>
</feature>
<keyword evidence="2" id="KW-1003">Cell membrane</keyword>
<dbReference type="GO" id="GO:0009103">
    <property type="term" value="P:lipopolysaccharide biosynthetic process"/>
    <property type="evidence" value="ECO:0007669"/>
    <property type="project" value="TreeGrafter"/>
</dbReference>
<feature type="transmembrane region" description="Helical" evidence="7">
    <location>
        <begin position="125"/>
        <end position="146"/>
    </location>
</feature>
<reference evidence="8" key="1">
    <citation type="journal article" date="2012" name="PLoS ONE">
        <title>Gene sets for utilization of primary and secondary nutrition supplies in the distal gut of endangered iberian lynx.</title>
        <authorList>
            <person name="Alcaide M."/>
            <person name="Messina E."/>
            <person name="Richter M."/>
            <person name="Bargiela R."/>
            <person name="Peplies J."/>
            <person name="Huws S.A."/>
            <person name="Newbold C.J."/>
            <person name="Golyshin P.N."/>
            <person name="Simon M.A."/>
            <person name="Lopez G."/>
            <person name="Yakimov M.M."/>
            <person name="Ferrer M."/>
        </authorList>
    </citation>
    <scope>NUCLEOTIDE SEQUENCE</scope>
</reference>
<dbReference type="GO" id="GO:0005886">
    <property type="term" value="C:plasma membrane"/>
    <property type="evidence" value="ECO:0007669"/>
    <property type="project" value="UniProtKB-SubCell"/>
</dbReference>
<dbReference type="Pfam" id="PF00953">
    <property type="entry name" value="Glycos_transf_4"/>
    <property type="match status" value="1"/>
</dbReference>
<dbReference type="CDD" id="cd06854">
    <property type="entry name" value="GT_WbpL_WbcO_like"/>
    <property type="match status" value="1"/>
</dbReference>
<sequence>MINYLSYLCSIHIMIYVLIFVLLLIAEILYFRIADKCNIIDKPNERSSHSTIVLRGGGIIFLIGAWIGAAFFGFQYPWFLAGLTLVAGISFVDDIHSLPDSLRLVVQFVAAAMVFYQLDILHPELWWMVILALIVYVGITNVINFMDGINGITAGYALAVLAPLAIVNQQGGFVVDWLIEVTILSVLVFCFFNFRPKGKAKCFAGDVGSIGIAYILLFILGSVIFATQDITYLLFMVVYGIDACLTIVHRIMLHENLGEAHRKHAYQLMANELKIGHVKVTSLYMGVQLLISLAFIYLVPNNPVAHWMYLVGVAVVLALAYVAFMKKYYPLHEAYLKQLKK</sequence>
<evidence type="ECO:0000256" key="7">
    <source>
        <dbReference type="SAM" id="Phobius"/>
    </source>
</evidence>
<evidence type="ECO:0000256" key="2">
    <source>
        <dbReference type="ARBA" id="ARBA00022475"/>
    </source>
</evidence>
<feature type="transmembrane region" description="Helical" evidence="7">
    <location>
        <begin position="177"/>
        <end position="195"/>
    </location>
</feature>
<comment type="subcellular location">
    <subcellularLocation>
        <location evidence="1">Cell membrane</location>
        <topology evidence="1">Multi-pass membrane protein</topology>
    </subcellularLocation>
</comment>
<evidence type="ECO:0000313" key="8">
    <source>
        <dbReference type="EMBL" id="EJX03692.1"/>
    </source>
</evidence>
<dbReference type="PANTHER" id="PTHR22926:SF3">
    <property type="entry name" value="UNDECAPRENYL-PHOSPHATE ALPHA-N-ACETYLGLUCOSAMINYL 1-PHOSPHATE TRANSFERASE"/>
    <property type="match status" value="1"/>
</dbReference>
<dbReference type="GO" id="GO:0044038">
    <property type="term" value="P:cell wall macromolecule biosynthetic process"/>
    <property type="evidence" value="ECO:0007669"/>
    <property type="project" value="TreeGrafter"/>
</dbReference>
<keyword evidence="3 8" id="KW-0808">Transferase</keyword>
<keyword evidence="4 7" id="KW-0812">Transmembrane</keyword>
<dbReference type="AlphaFoldDB" id="J9G8X8"/>
<comment type="caution">
    <text evidence="8">The sequence shown here is derived from an EMBL/GenBank/DDBJ whole genome shotgun (WGS) entry which is preliminary data.</text>
</comment>
<accession>J9G8X8</accession>
<evidence type="ECO:0000256" key="3">
    <source>
        <dbReference type="ARBA" id="ARBA00022679"/>
    </source>
</evidence>
<feature type="transmembrane region" description="Helical" evidence="7">
    <location>
        <begin position="13"/>
        <end position="31"/>
    </location>
</feature>